<organism evidence="2 3">
    <name type="scientific">Orbus sasakiae</name>
    <dbReference type="NCBI Taxonomy" id="1078475"/>
    <lineage>
        <taxon>Bacteria</taxon>
        <taxon>Pseudomonadati</taxon>
        <taxon>Pseudomonadota</taxon>
        <taxon>Gammaproteobacteria</taxon>
        <taxon>Orbales</taxon>
        <taxon>Orbaceae</taxon>
        <taxon>Orbus</taxon>
    </lineage>
</organism>
<sequence length="148" mass="16682">MNKSSSPKTKQTFYQVWNDSVVIKDLVIAMIINIVLTVIFLYSAIYILSSYVTDPNIMKGYSLLIGLIGCVLGAIICMKLFKPKRVIETDVENNDNLYTVITGFVDYTAEHSISTLPNNAKEELKTLGMYELFIKAEQEANTKVKEDN</sequence>
<keyword evidence="3" id="KW-1185">Reference proteome</keyword>
<evidence type="ECO:0000256" key="1">
    <source>
        <dbReference type="SAM" id="Phobius"/>
    </source>
</evidence>
<evidence type="ECO:0000313" key="3">
    <source>
        <dbReference type="Proteomes" id="UP001500171"/>
    </source>
</evidence>
<dbReference type="Proteomes" id="UP001500171">
    <property type="component" value="Unassembled WGS sequence"/>
</dbReference>
<comment type="caution">
    <text evidence="2">The sequence shown here is derived from an EMBL/GenBank/DDBJ whole genome shotgun (WGS) entry which is preliminary data.</text>
</comment>
<keyword evidence="1" id="KW-1133">Transmembrane helix</keyword>
<keyword evidence="1" id="KW-0812">Transmembrane</keyword>
<reference evidence="3" key="1">
    <citation type="journal article" date="2019" name="Int. J. Syst. Evol. Microbiol.">
        <title>The Global Catalogue of Microorganisms (GCM) 10K type strain sequencing project: providing services to taxonomists for standard genome sequencing and annotation.</title>
        <authorList>
            <consortium name="The Broad Institute Genomics Platform"/>
            <consortium name="The Broad Institute Genome Sequencing Center for Infectious Disease"/>
            <person name="Wu L."/>
            <person name="Ma J."/>
        </authorList>
    </citation>
    <scope>NUCLEOTIDE SEQUENCE [LARGE SCALE GENOMIC DNA]</scope>
    <source>
        <strain evidence="3">JCM 18050</strain>
    </source>
</reference>
<gene>
    <name evidence="2" type="ORF">GCM10023211_06010</name>
</gene>
<feature type="transmembrane region" description="Helical" evidence="1">
    <location>
        <begin position="21"/>
        <end position="48"/>
    </location>
</feature>
<accession>A0ABP9N2W2</accession>
<dbReference type="EMBL" id="BAABHY010000001">
    <property type="protein sequence ID" value="GAA5106359.1"/>
    <property type="molecule type" value="Genomic_DNA"/>
</dbReference>
<name>A0ABP9N2W2_9GAMM</name>
<evidence type="ECO:0000313" key="2">
    <source>
        <dbReference type="EMBL" id="GAA5106359.1"/>
    </source>
</evidence>
<proteinExistence type="predicted"/>
<feature type="transmembrane region" description="Helical" evidence="1">
    <location>
        <begin position="60"/>
        <end position="81"/>
    </location>
</feature>
<keyword evidence="1" id="KW-0472">Membrane</keyword>
<dbReference type="RefSeq" id="WP_345488660.1">
    <property type="nucleotide sequence ID" value="NZ_BAABHY010000001.1"/>
</dbReference>
<protein>
    <submittedName>
        <fullName evidence="2">Uncharacterized protein</fullName>
    </submittedName>
</protein>